<feature type="transmembrane region" description="Helical" evidence="10">
    <location>
        <begin position="159"/>
        <end position="180"/>
    </location>
</feature>
<evidence type="ECO:0000256" key="2">
    <source>
        <dbReference type="ARBA" id="ARBA00022448"/>
    </source>
</evidence>
<keyword evidence="8 10" id="KW-0472">Membrane</keyword>
<organism evidence="13 15">
    <name type="scientific">Odoribacter splanchnicus</name>
    <dbReference type="NCBI Taxonomy" id="28118"/>
    <lineage>
        <taxon>Bacteria</taxon>
        <taxon>Pseudomonadati</taxon>
        <taxon>Bacteroidota</taxon>
        <taxon>Bacteroidia</taxon>
        <taxon>Bacteroidales</taxon>
        <taxon>Odoribacteraceae</taxon>
        <taxon>Odoribacter</taxon>
    </lineage>
</organism>
<evidence type="ECO:0000256" key="10">
    <source>
        <dbReference type="SAM" id="Phobius"/>
    </source>
</evidence>
<dbReference type="GO" id="GO:0042910">
    <property type="term" value="F:xenobiotic transmembrane transporter activity"/>
    <property type="evidence" value="ECO:0007669"/>
    <property type="project" value="InterPro"/>
</dbReference>
<evidence type="ECO:0000313" key="13">
    <source>
        <dbReference type="EMBL" id="RGV19675.1"/>
    </source>
</evidence>
<dbReference type="GO" id="GO:0006811">
    <property type="term" value="P:monoatomic ion transport"/>
    <property type="evidence" value="ECO:0007669"/>
    <property type="project" value="UniProtKB-KW"/>
</dbReference>
<evidence type="ECO:0000256" key="6">
    <source>
        <dbReference type="ARBA" id="ARBA00022989"/>
    </source>
</evidence>
<evidence type="ECO:0000313" key="16">
    <source>
        <dbReference type="Proteomes" id="UP000284243"/>
    </source>
</evidence>
<evidence type="ECO:0000313" key="12">
    <source>
        <dbReference type="EMBL" id="RGU56805.1"/>
    </source>
</evidence>
<dbReference type="InterPro" id="IPR048279">
    <property type="entry name" value="MdtK-like"/>
</dbReference>
<comment type="caution">
    <text evidence="13">The sequence shown here is derived from an EMBL/GenBank/DDBJ whole genome shotgun (WGS) entry which is preliminary data.</text>
</comment>
<dbReference type="NCBIfam" id="TIGR00797">
    <property type="entry name" value="matE"/>
    <property type="match status" value="1"/>
</dbReference>
<feature type="transmembrane region" description="Helical" evidence="10">
    <location>
        <begin position="354"/>
        <end position="373"/>
    </location>
</feature>
<keyword evidence="2" id="KW-0813">Transport</keyword>
<dbReference type="EMBL" id="JAKNDN010000025">
    <property type="protein sequence ID" value="MCG4960800.1"/>
    <property type="molecule type" value="Genomic_DNA"/>
</dbReference>
<dbReference type="Proteomes" id="UP000284243">
    <property type="component" value="Unassembled WGS sequence"/>
</dbReference>
<dbReference type="EMBL" id="QSCO01000008">
    <property type="protein sequence ID" value="RGY07490.1"/>
    <property type="molecule type" value="Genomic_DNA"/>
</dbReference>
<evidence type="ECO:0000256" key="4">
    <source>
        <dbReference type="ARBA" id="ARBA00022475"/>
    </source>
</evidence>
<reference evidence="11" key="2">
    <citation type="submission" date="2022-01" db="EMBL/GenBank/DDBJ databases">
        <title>Collection of gut derived symbiotic bacterial strains cultured from healthy donors.</title>
        <authorList>
            <person name="Lin H."/>
            <person name="Kohout C."/>
            <person name="Waligurski E."/>
            <person name="Pamer E.G."/>
        </authorList>
    </citation>
    <scope>NUCLEOTIDE SEQUENCE</scope>
    <source>
        <strain evidence="11">DFI.1.149</strain>
    </source>
</reference>
<feature type="transmembrane region" description="Helical" evidence="10">
    <location>
        <begin position="91"/>
        <end position="113"/>
    </location>
</feature>
<dbReference type="Proteomes" id="UP000284434">
    <property type="component" value="Unassembled WGS sequence"/>
</dbReference>
<protein>
    <recommendedName>
        <fullName evidence="9">Multidrug-efflux transporter</fullName>
    </recommendedName>
</protein>
<keyword evidence="3" id="KW-0050">Antiport</keyword>
<dbReference type="CDD" id="cd13133">
    <property type="entry name" value="MATE_like_7"/>
    <property type="match status" value="1"/>
</dbReference>
<dbReference type="InterPro" id="IPR050222">
    <property type="entry name" value="MATE_MdtK"/>
</dbReference>
<feature type="transmembrane region" description="Helical" evidence="10">
    <location>
        <begin position="413"/>
        <end position="433"/>
    </location>
</feature>
<feature type="transmembrane region" description="Helical" evidence="10">
    <location>
        <begin position="12"/>
        <end position="30"/>
    </location>
</feature>
<evidence type="ECO:0000256" key="1">
    <source>
        <dbReference type="ARBA" id="ARBA00004651"/>
    </source>
</evidence>
<dbReference type="Pfam" id="PF01554">
    <property type="entry name" value="MatE"/>
    <property type="match status" value="2"/>
</dbReference>
<dbReference type="Proteomes" id="UP000283426">
    <property type="component" value="Unassembled WGS sequence"/>
</dbReference>
<evidence type="ECO:0000256" key="8">
    <source>
        <dbReference type="ARBA" id="ARBA00023136"/>
    </source>
</evidence>
<evidence type="ECO:0000313" key="15">
    <source>
        <dbReference type="Proteomes" id="UP000283426"/>
    </source>
</evidence>
<feature type="transmembrane region" description="Helical" evidence="10">
    <location>
        <begin position="385"/>
        <end position="407"/>
    </location>
</feature>
<evidence type="ECO:0000256" key="9">
    <source>
        <dbReference type="ARBA" id="ARBA00031636"/>
    </source>
</evidence>
<feature type="transmembrane region" description="Helical" evidence="10">
    <location>
        <begin position="133"/>
        <end position="152"/>
    </location>
</feature>
<keyword evidence="5 10" id="KW-0812">Transmembrane</keyword>
<feature type="transmembrane region" description="Helical" evidence="10">
    <location>
        <begin position="280"/>
        <end position="298"/>
    </location>
</feature>
<feature type="transmembrane region" description="Helical" evidence="10">
    <location>
        <begin position="319"/>
        <end position="342"/>
    </location>
</feature>
<evidence type="ECO:0000256" key="3">
    <source>
        <dbReference type="ARBA" id="ARBA00022449"/>
    </source>
</evidence>
<gene>
    <name evidence="13" type="ORF">DWW24_17840</name>
    <name evidence="12" type="ORF">DWW57_08025</name>
    <name evidence="14" type="ORF">DXA53_07495</name>
    <name evidence="11" type="ORF">L0P03_13200</name>
</gene>
<dbReference type="AlphaFoldDB" id="A0A412W6I4"/>
<sequence>MHMRFTNRQILKIAGPILVSVLMEHLIGMTDTAFLGRVGEVELGASALAGVYYLAIFMLGFGFSTGVQIMIGRRNGEGNYTAIGELFNQGFVFQFLLATFIFFATRFGSPLLLRHLIDSPQVYEATLEYMNRRIFGLFFSFTALMFRAFYVGIADTRTLTANSLVMVGTNVVLNYILIFGKLGFPALGIAGAAIASVLAEVTSLLFFIVYTGLKIDRQKYRLYRFHRIEIHLLKRILGISIWTMVQAFISISTWFLFFIAVEHLGERPLAITNVLRNISSLFFIIVSAFATTASSLVSNLMGSGDSGRVMDTFKKVSRLCYVFILPLIFVMALFPNSVMRIYTDNSALIQSAVPAYYVMIFVYLVSVPANILFNTVSGTGNTRSALFIELIALVAYVLSVIYLVIYLKADVAICWTTEYIYLVCMFSLTYWYMKKGNWKNKKI</sequence>
<evidence type="ECO:0000313" key="11">
    <source>
        <dbReference type="EMBL" id="MCG4960800.1"/>
    </source>
</evidence>
<feature type="transmembrane region" description="Helical" evidence="10">
    <location>
        <begin position="186"/>
        <end position="215"/>
    </location>
</feature>
<dbReference type="EMBL" id="QRYC01000008">
    <property type="protein sequence ID" value="RGU56805.1"/>
    <property type="molecule type" value="Genomic_DNA"/>
</dbReference>
<evidence type="ECO:0000256" key="5">
    <source>
        <dbReference type="ARBA" id="ARBA00022692"/>
    </source>
</evidence>
<comment type="subcellular location">
    <subcellularLocation>
        <location evidence="1">Cell membrane</location>
        <topology evidence="1">Multi-pass membrane protein</topology>
    </subcellularLocation>
</comment>
<keyword evidence="6 10" id="KW-1133">Transmembrane helix</keyword>
<proteinExistence type="predicted"/>
<evidence type="ECO:0000313" key="17">
    <source>
        <dbReference type="Proteomes" id="UP000284434"/>
    </source>
</evidence>
<evidence type="ECO:0000313" key="14">
    <source>
        <dbReference type="EMBL" id="RGY07490.1"/>
    </source>
</evidence>
<accession>A0A412W6I4</accession>
<name>A0A412W6I4_9BACT</name>
<feature type="transmembrane region" description="Helical" evidence="10">
    <location>
        <begin position="50"/>
        <end position="71"/>
    </location>
</feature>
<dbReference type="PANTHER" id="PTHR43298:SF2">
    <property type="entry name" value="FMN_FAD EXPORTER YEEO-RELATED"/>
    <property type="match status" value="1"/>
</dbReference>
<dbReference type="GO" id="GO:0015297">
    <property type="term" value="F:antiporter activity"/>
    <property type="evidence" value="ECO:0007669"/>
    <property type="project" value="UniProtKB-KW"/>
</dbReference>
<dbReference type="InterPro" id="IPR002528">
    <property type="entry name" value="MATE_fam"/>
</dbReference>
<dbReference type="PIRSF" id="PIRSF006603">
    <property type="entry name" value="DinF"/>
    <property type="match status" value="1"/>
</dbReference>
<feature type="transmembrane region" description="Helical" evidence="10">
    <location>
        <begin position="236"/>
        <end position="260"/>
    </location>
</feature>
<dbReference type="GO" id="GO:0005886">
    <property type="term" value="C:plasma membrane"/>
    <property type="evidence" value="ECO:0007669"/>
    <property type="project" value="UniProtKB-SubCell"/>
</dbReference>
<evidence type="ECO:0000256" key="7">
    <source>
        <dbReference type="ARBA" id="ARBA00023065"/>
    </source>
</evidence>
<dbReference type="Proteomes" id="UP001199750">
    <property type="component" value="Unassembled WGS sequence"/>
</dbReference>
<keyword evidence="7" id="KW-0406">Ion transport</keyword>
<dbReference type="PANTHER" id="PTHR43298">
    <property type="entry name" value="MULTIDRUG RESISTANCE PROTEIN NORM-RELATED"/>
    <property type="match status" value="1"/>
</dbReference>
<dbReference type="EMBL" id="QRYW01000047">
    <property type="protein sequence ID" value="RGV19675.1"/>
    <property type="molecule type" value="Genomic_DNA"/>
</dbReference>
<reference evidence="15 16" key="1">
    <citation type="submission" date="2018-08" db="EMBL/GenBank/DDBJ databases">
        <title>A genome reference for cultivated species of the human gut microbiota.</title>
        <authorList>
            <person name="Zou Y."/>
            <person name="Xue W."/>
            <person name="Luo G."/>
        </authorList>
    </citation>
    <scope>NUCLEOTIDE SEQUENCE [LARGE SCALE GENOMIC DNA]</scope>
    <source>
        <strain evidence="13 15">AF14-6AC</strain>
        <strain evidence="12 16">AF16-14</strain>
        <strain evidence="14 17">OF03-11</strain>
    </source>
</reference>
<keyword evidence="4" id="KW-1003">Cell membrane</keyword>